<keyword evidence="4 9" id="KW-0812">Transmembrane</keyword>
<evidence type="ECO:0000256" key="5">
    <source>
        <dbReference type="ARBA" id="ARBA00022737"/>
    </source>
</evidence>
<protein>
    <submittedName>
        <fullName evidence="12">Mitochondrial solute carrier family 25 (Mitochondrial carnitine/acylcarnitine transporter) member 20/29</fullName>
    </submittedName>
</protein>
<comment type="caution">
    <text evidence="12">The sequence shown here is derived from an EMBL/GenBank/DDBJ whole genome shotgun (WGS) entry which is preliminary data.</text>
</comment>
<feature type="transmembrane region" description="Helical" evidence="11">
    <location>
        <begin position="63"/>
        <end position="85"/>
    </location>
</feature>
<gene>
    <name evidence="12" type="ORF">ANDGO_00487</name>
</gene>
<dbReference type="InterPro" id="IPR018108">
    <property type="entry name" value="MCP_transmembrane"/>
</dbReference>
<keyword evidence="5" id="KW-0677">Repeat</keyword>
<evidence type="ECO:0000256" key="10">
    <source>
        <dbReference type="RuleBase" id="RU000488"/>
    </source>
</evidence>
<dbReference type="GO" id="GO:0031966">
    <property type="term" value="C:mitochondrial membrane"/>
    <property type="evidence" value="ECO:0007669"/>
    <property type="project" value="UniProtKB-SubCell"/>
</dbReference>
<keyword evidence="7" id="KW-0496">Mitochondrion</keyword>
<dbReference type="InterPro" id="IPR023395">
    <property type="entry name" value="MCP_dom_sf"/>
</dbReference>
<feature type="repeat" description="Solcar" evidence="9">
    <location>
        <begin position="100"/>
        <end position="189"/>
    </location>
</feature>
<feature type="repeat" description="Solcar" evidence="9">
    <location>
        <begin position="200"/>
        <end position="285"/>
    </location>
</feature>
<dbReference type="SUPFAM" id="SSF103506">
    <property type="entry name" value="Mitochondrial carrier"/>
    <property type="match status" value="1"/>
</dbReference>
<evidence type="ECO:0000256" key="6">
    <source>
        <dbReference type="ARBA" id="ARBA00022989"/>
    </source>
</evidence>
<dbReference type="EMBL" id="VRVR01000032">
    <property type="protein sequence ID" value="KAF0852504.1"/>
    <property type="molecule type" value="Genomic_DNA"/>
</dbReference>
<feature type="repeat" description="Solcar" evidence="9">
    <location>
        <begin position="1"/>
        <end position="88"/>
    </location>
</feature>
<sequence>MQTLKDLTAGTAGGIAQVVVGFPFDTVKVRLQTQSSTNPQYAGLTDCVKQVIKQEGFSGFYKGMASPLVGTGVMVAVQYASLVSIKRILASRYDNGLDGLTTTDFAIAGAGAGAILSLICSPVELFKSKLQVQTGSGASAAFKGPMDVASHIVKTQGFKGLLTGLNGTVLREGIGGAAYFIVYDNMKKSFVKPGQTLDDLKPYHLLLSGGVAGIAFWLAVYPIDVAKSRIQVSNEVCIGGVARTLRDIAAKEGIRGWFKGFEPAIIRAFPANAATWMVADLVARFLNKK</sequence>
<evidence type="ECO:0000256" key="9">
    <source>
        <dbReference type="PROSITE-ProRule" id="PRU00282"/>
    </source>
</evidence>
<dbReference type="PANTHER" id="PTHR45624:SF12">
    <property type="entry name" value="MITOCHONDRIAL ORNITHINE TRANSPORTER 1"/>
    <property type="match status" value="1"/>
</dbReference>
<comment type="similarity">
    <text evidence="2 10">Belongs to the mitochondrial carrier (TC 2.A.29) family.</text>
</comment>
<evidence type="ECO:0000256" key="11">
    <source>
        <dbReference type="SAM" id="Phobius"/>
    </source>
</evidence>
<dbReference type="PANTHER" id="PTHR45624">
    <property type="entry name" value="MITOCHONDRIAL BASIC AMINO ACIDS TRANSPORTER-RELATED"/>
    <property type="match status" value="1"/>
</dbReference>
<feature type="transmembrane region" description="Helical" evidence="11">
    <location>
        <begin position="161"/>
        <end position="183"/>
    </location>
</feature>
<dbReference type="AlphaFoldDB" id="A0A8K0AHA3"/>
<evidence type="ECO:0000256" key="4">
    <source>
        <dbReference type="ARBA" id="ARBA00022692"/>
    </source>
</evidence>
<dbReference type="GO" id="GO:1990575">
    <property type="term" value="P:mitochondrial L-ornithine transmembrane transport"/>
    <property type="evidence" value="ECO:0007669"/>
    <property type="project" value="TreeGrafter"/>
</dbReference>
<organism evidence="12 13">
    <name type="scientific">Andalucia godoyi</name>
    <name type="common">Flagellate</name>
    <dbReference type="NCBI Taxonomy" id="505711"/>
    <lineage>
        <taxon>Eukaryota</taxon>
        <taxon>Discoba</taxon>
        <taxon>Jakobida</taxon>
        <taxon>Andalucina</taxon>
        <taxon>Andaluciidae</taxon>
        <taxon>Andalucia</taxon>
    </lineage>
</organism>
<feature type="transmembrane region" description="Helical" evidence="11">
    <location>
        <begin position="203"/>
        <end position="223"/>
    </location>
</feature>
<keyword evidence="8 9" id="KW-0472">Membrane</keyword>
<dbReference type="Gene3D" id="1.50.40.10">
    <property type="entry name" value="Mitochondrial carrier domain"/>
    <property type="match status" value="2"/>
</dbReference>
<dbReference type="Proteomes" id="UP000799049">
    <property type="component" value="Unassembled WGS sequence"/>
</dbReference>
<dbReference type="PROSITE" id="PS50920">
    <property type="entry name" value="SOLCAR"/>
    <property type="match status" value="3"/>
</dbReference>
<name>A0A8K0AHA3_ANDGO</name>
<keyword evidence="6 11" id="KW-1133">Transmembrane helix</keyword>
<evidence type="ECO:0000256" key="1">
    <source>
        <dbReference type="ARBA" id="ARBA00004225"/>
    </source>
</evidence>
<proteinExistence type="inferred from homology"/>
<evidence type="ECO:0000256" key="3">
    <source>
        <dbReference type="ARBA" id="ARBA00022448"/>
    </source>
</evidence>
<evidence type="ECO:0000313" key="13">
    <source>
        <dbReference type="Proteomes" id="UP000799049"/>
    </source>
</evidence>
<comment type="subcellular location">
    <subcellularLocation>
        <location evidence="1">Mitochondrion membrane</location>
        <topology evidence="1">Multi-pass membrane protein</topology>
    </subcellularLocation>
</comment>
<accession>A0A8K0AHA3</accession>
<reference evidence="12" key="1">
    <citation type="submission" date="2019-09" db="EMBL/GenBank/DDBJ databases">
        <title>The Mitochondrial Proteome of the Jakobid, Andalucia godoyi, a Protist With the Most Gene-Rich and Bacteria-Like Mitochondrial Genome.</title>
        <authorList>
            <person name="Gray M.W."/>
            <person name="Burger G."/>
            <person name="Derelle R."/>
            <person name="Klimes V."/>
            <person name="Leger M."/>
            <person name="Sarrasin M."/>
            <person name="Vlcek C."/>
            <person name="Roger A.J."/>
            <person name="Elias M."/>
            <person name="Lang B.F."/>
        </authorList>
    </citation>
    <scope>NUCLEOTIDE SEQUENCE</scope>
    <source>
        <strain evidence="12">And28</strain>
    </source>
</reference>
<evidence type="ECO:0000313" key="12">
    <source>
        <dbReference type="EMBL" id="KAF0852504.1"/>
    </source>
</evidence>
<keyword evidence="3 10" id="KW-0813">Transport</keyword>
<evidence type="ECO:0000256" key="8">
    <source>
        <dbReference type="ARBA" id="ARBA00023136"/>
    </source>
</evidence>
<dbReference type="GO" id="GO:0000064">
    <property type="term" value="F:L-ornithine transmembrane transporter activity"/>
    <property type="evidence" value="ECO:0007669"/>
    <property type="project" value="TreeGrafter"/>
</dbReference>
<evidence type="ECO:0000256" key="2">
    <source>
        <dbReference type="ARBA" id="ARBA00006375"/>
    </source>
</evidence>
<dbReference type="Pfam" id="PF00153">
    <property type="entry name" value="Mito_carr"/>
    <property type="match status" value="3"/>
</dbReference>
<keyword evidence="13" id="KW-1185">Reference proteome</keyword>
<dbReference type="InterPro" id="IPR050567">
    <property type="entry name" value="Mitochondrial_Carrier"/>
</dbReference>
<evidence type="ECO:0000256" key="7">
    <source>
        <dbReference type="ARBA" id="ARBA00023128"/>
    </source>
</evidence>
<dbReference type="OrthoDB" id="409586at2759"/>